<accession>A0AAD1KP40</accession>
<dbReference type="AlphaFoldDB" id="A0AAD1KP40"/>
<feature type="transmembrane region" description="Helical" evidence="1">
    <location>
        <begin position="6"/>
        <end position="27"/>
    </location>
</feature>
<evidence type="ECO:0000313" key="3">
    <source>
        <dbReference type="Proteomes" id="UP000825072"/>
    </source>
</evidence>
<dbReference type="Proteomes" id="UP000825072">
    <property type="component" value="Chromosome 1"/>
</dbReference>
<gene>
    <name evidence="2" type="ORF">KB1_07870</name>
</gene>
<sequence>MKKVQRIAYVAIVGPAAVVLTGIAFAFRRRGHHHLAPGTIVVSNHVHDFDCLALVRVFWPASLRFNSQLSNLTSR</sequence>
<name>A0AAD1KP40_9ACTN</name>
<proteinExistence type="predicted"/>
<keyword evidence="1" id="KW-1133">Transmembrane helix</keyword>
<dbReference type="EMBL" id="AP024747">
    <property type="protein sequence ID" value="BCY24797.1"/>
    <property type="molecule type" value="Genomic_DNA"/>
</dbReference>
<keyword evidence="1" id="KW-0472">Membrane</keyword>
<reference evidence="2" key="1">
    <citation type="submission" date="2021-06" db="EMBL/GenBank/DDBJ databases">
        <title>Genome sequence of Cutibacterium modestum strain KB17-24694.</title>
        <authorList>
            <person name="Dekio I."/>
            <person name="Asahina A."/>
            <person name="Nishida M."/>
        </authorList>
    </citation>
    <scope>NUCLEOTIDE SEQUENCE</scope>
    <source>
        <strain evidence="2">KB17-24694</strain>
    </source>
</reference>
<organism evidence="2 3">
    <name type="scientific">Cutibacterium modestum</name>
    <dbReference type="NCBI Taxonomy" id="2559073"/>
    <lineage>
        <taxon>Bacteria</taxon>
        <taxon>Bacillati</taxon>
        <taxon>Actinomycetota</taxon>
        <taxon>Actinomycetes</taxon>
        <taxon>Propionibacteriales</taxon>
        <taxon>Propionibacteriaceae</taxon>
        <taxon>Cutibacterium</taxon>
    </lineage>
</organism>
<protein>
    <submittedName>
        <fullName evidence="2">Uncharacterized protein</fullName>
    </submittedName>
</protein>
<evidence type="ECO:0000256" key="1">
    <source>
        <dbReference type="SAM" id="Phobius"/>
    </source>
</evidence>
<keyword evidence="1" id="KW-0812">Transmembrane</keyword>
<evidence type="ECO:0000313" key="2">
    <source>
        <dbReference type="EMBL" id="BCY24797.1"/>
    </source>
</evidence>